<dbReference type="CDD" id="cd01420">
    <property type="entry name" value="MoaC_PE"/>
    <property type="match status" value="1"/>
</dbReference>
<evidence type="ECO:0000256" key="7">
    <source>
        <dbReference type="HAMAP-Rule" id="MF_01224"/>
    </source>
</evidence>
<dbReference type="UniPathway" id="UPA00344"/>
<gene>
    <name evidence="7" type="primary">moaC</name>
    <name evidence="9" type="ORF">SCARUB_03439</name>
</gene>
<dbReference type="PANTHER" id="PTHR22960:SF29">
    <property type="entry name" value="CYCLIC PYRANOPTERIN MONOPHOSPHATE SYNTHASE"/>
    <property type="match status" value="1"/>
</dbReference>
<evidence type="ECO:0000256" key="1">
    <source>
        <dbReference type="ARBA" id="ARBA00001637"/>
    </source>
</evidence>
<feature type="binding site" evidence="7">
    <location>
        <begin position="114"/>
        <end position="115"/>
    </location>
    <ligand>
        <name>substrate</name>
    </ligand>
</feature>
<evidence type="ECO:0000256" key="4">
    <source>
        <dbReference type="ARBA" id="ARBA00023150"/>
    </source>
</evidence>
<dbReference type="Gene3D" id="3.30.70.640">
    <property type="entry name" value="Molybdopterin cofactor biosynthesis C (MoaC) domain"/>
    <property type="match status" value="1"/>
</dbReference>
<reference evidence="9 10" key="1">
    <citation type="submission" date="2016-07" db="EMBL/GenBank/DDBJ databases">
        <title>Draft genome of Scalindua rubra, obtained from a brine-seawater interface in the Red Sea, sheds light on salt adaptation in anammox bacteria.</title>
        <authorList>
            <person name="Speth D.R."/>
            <person name="Lagkouvardos I."/>
            <person name="Wang Y."/>
            <person name="Qian P.-Y."/>
            <person name="Dutilh B.E."/>
            <person name="Jetten M.S."/>
        </authorList>
    </citation>
    <scope>NUCLEOTIDE SEQUENCE [LARGE SCALE GENOMIC DNA]</scope>
    <source>
        <strain evidence="9">BSI-1</strain>
    </source>
</reference>
<proteinExistence type="inferred from homology"/>
<dbReference type="NCBIfam" id="TIGR00581">
    <property type="entry name" value="moaC"/>
    <property type="match status" value="1"/>
</dbReference>
<evidence type="ECO:0000256" key="3">
    <source>
        <dbReference type="ARBA" id="ARBA00012575"/>
    </source>
</evidence>
<evidence type="ECO:0000256" key="6">
    <source>
        <dbReference type="ARBA" id="ARBA00055087"/>
    </source>
</evidence>
<protein>
    <recommendedName>
        <fullName evidence="3 7">Cyclic pyranopterin monophosphate synthase</fullName>
        <ecNumber evidence="3 7">4.6.1.17</ecNumber>
    </recommendedName>
    <alternativeName>
        <fullName evidence="7">Molybdenum cofactor biosynthesis protein C</fullName>
    </alternativeName>
</protein>
<dbReference type="PATRIC" id="fig|1872076.5.peg.4094"/>
<accession>A0A1E3X751</accession>
<evidence type="ECO:0000313" key="9">
    <source>
        <dbReference type="EMBL" id="ODS31451.1"/>
    </source>
</evidence>
<name>A0A1E3X751_9BACT</name>
<keyword evidence="5 7" id="KW-0456">Lyase</keyword>
<dbReference type="AlphaFoldDB" id="A0A1E3X751"/>
<dbReference type="HAMAP" id="MF_01224_B">
    <property type="entry name" value="MoaC_B"/>
    <property type="match status" value="1"/>
</dbReference>
<dbReference type="InterPro" id="IPR023045">
    <property type="entry name" value="MoaC"/>
</dbReference>
<evidence type="ECO:0000259" key="8">
    <source>
        <dbReference type="Pfam" id="PF01967"/>
    </source>
</evidence>
<comment type="catalytic activity">
    <reaction evidence="1 7">
        <text>(8S)-3',8-cyclo-7,8-dihydroguanosine 5'-triphosphate = cyclic pyranopterin phosphate + diphosphate</text>
        <dbReference type="Rhea" id="RHEA:49580"/>
        <dbReference type="ChEBI" id="CHEBI:33019"/>
        <dbReference type="ChEBI" id="CHEBI:59648"/>
        <dbReference type="ChEBI" id="CHEBI:131766"/>
        <dbReference type="EC" id="4.6.1.17"/>
    </reaction>
</comment>
<organism evidence="9 10">
    <name type="scientific">Candidatus Scalindua rubra</name>
    <dbReference type="NCBI Taxonomy" id="1872076"/>
    <lineage>
        <taxon>Bacteria</taxon>
        <taxon>Pseudomonadati</taxon>
        <taxon>Planctomycetota</taxon>
        <taxon>Candidatus Brocadiia</taxon>
        <taxon>Candidatus Brocadiales</taxon>
        <taxon>Candidatus Scalinduaceae</taxon>
        <taxon>Candidatus Scalindua</taxon>
    </lineage>
</organism>
<dbReference type="EC" id="4.6.1.17" evidence="3 7"/>
<comment type="caution">
    <text evidence="9">The sequence shown here is derived from an EMBL/GenBank/DDBJ whole genome shotgun (WGS) entry which is preliminary data.</text>
</comment>
<comment type="function">
    <text evidence="6 7">Catalyzes the conversion of (8S)-3',8-cyclo-7,8-dihydroguanosine 5'-triphosphate to cyclic pyranopterin monophosphate (cPMP).</text>
</comment>
<dbReference type="InterPro" id="IPR036522">
    <property type="entry name" value="MoaC_sf"/>
</dbReference>
<comment type="subunit">
    <text evidence="7">Homohexamer; trimer of dimers.</text>
</comment>
<feature type="binding site" evidence="7">
    <location>
        <begin position="77"/>
        <end position="79"/>
    </location>
    <ligand>
        <name>substrate</name>
    </ligand>
</feature>
<dbReference type="SUPFAM" id="SSF55040">
    <property type="entry name" value="Molybdenum cofactor biosynthesis protein C, MoaC"/>
    <property type="match status" value="1"/>
</dbReference>
<keyword evidence="4 7" id="KW-0501">Molybdenum cofactor biosynthesis</keyword>
<dbReference type="InterPro" id="IPR050105">
    <property type="entry name" value="MoCo_biosynth_MoaA/MoaC"/>
</dbReference>
<feature type="active site" evidence="7">
    <location>
        <position position="129"/>
    </location>
</feature>
<dbReference type="Pfam" id="PF01967">
    <property type="entry name" value="MoaC"/>
    <property type="match status" value="1"/>
</dbReference>
<dbReference type="Proteomes" id="UP000094056">
    <property type="component" value="Unassembled WGS sequence"/>
</dbReference>
<evidence type="ECO:0000256" key="2">
    <source>
        <dbReference type="ARBA" id="ARBA00005046"/>
    </source>
</evidence>
<feature type="domain" description="Molybdopterin cofactor biosynthesis C (MoaC)" evidence="8">
    <location>
        <begin position="17"/>
        <end position="151"/>
    </location>
</feature>
<dbReference type="GO" id="GO:0061799">
    <property type="term" value="F:cyclic pyranopterin monophosphate synthase activity"/>
    <property type="evidence" value="ECO:0007669"/>
    <property type="project" value="UniProtKB-UniRule"/>
</dbReference>
<dbReference type="NCBIfam" id="NF006870">
    <property type="entry name" value="PRK09364.1"/>
    <property type="match status" value="1"/>
</dbReference>
<dbReference type="EMBL" id="MAYW01000117">
    <property type="protein sequence ID" value="ODS31451.1"/>
    <property type="molecule type" value="Genomic_DNA"/>
</dbReference>
<evidence type="ECO:0000313" key="10">
    <source>
        <dbReference type="Proteomes" id="UP000094056"/>
    </source>
</evidence>
<dbReference type="InterPro" id="IPR002820">
    <property type="entry name" value="Mopterin_CF_biosynth-C_dom"/>
</dbReference>
<sequence>MNQAKLTHIDEKGASRMVDVGEKKITERIAIAHARVTMKPETFGLIMDKKAAKGDVLEVARVAGIMGAKRTSELIPMCHPLNINSVKIDYTNNNQDSIEIMSEVKVTAKTGVEMEALTAVSVCALTIYDMCKSADRSMSISDIYLAKKSGGKSGLYARIDGQVYMWIRPALVRSPSIRHAGVLRSGP</sequence>
<evidence type="ECO:0000256" key="5">
    <source>
        <dbReference type="ARBA" id="ARBA00023239"/>
    </source>
</evidence>
<dbReference type="InterPro" id="IPR047594">
    <property type="entry name" value="MoaC_bact/euk"/>
</dbReference>
<comment type="pathway">
    <text evidence="2 7">Cofactor biosynthesis; molybdopterin biosynthesis.</text>
</comment>
<dbReference type="GO" id="GO:0006777">
    <property type="term" value="P:Mo-molybdopterin cofactor biosynthetic process"/>
    <property type="evidence" value="ECO:0007669"/>
    <property type="project" value="UniProtKB-UniRule"/>
</dbReference>
<dbReference type="PANTHER" id="PTHR22960">
    <property type="entry name" value="MOLYBDOPTERIN COFACTOR SYNTHESIS PROTEIN A"/>
    <property type="match status" value="1"/>
</dbReference>
<comment type="similarity">
    <text evidence="7">Belongs to the MoaC family.</text>
</comment>